<keyword evidence="5 7" id="KW-0975">Bacterial flagellum</keyword>
<keyword evidence="9" id="KW-0282">Flagellum</keyword>
<dbReference type="EMBL" id="JAAOZC010000007">
    <property type="protein sequence ID" value="NIJ08994.1"/>
    <property type="molecule type" value="Genomic_DNA"/>
</dbReference>
<dbReference type="InterPro" id="IPR000527">
    <property type="entry name" value="Flag_Lring"/>
</dbReference>
<organism evidence="9 10">
    <name type="scientific">Sphingomonas vulcanisoli</name>
    <dbReference type="NCBI Taxonomy" id="1658060"/>
    <lineage>
        <taxon>Bacteria</taxon>
        <taxon>Pseudomonadati</taxon>
        <taxon>Pseudomonadota</taxon>
        <taxon>Alphaproteobacteria</taxon>
        <taxon>Sphingomonadales</taxon>
        <taxon>Sphingomonadaceae</taxon>
        <taxon>Sphingomonas</taxon>
    </lineage>
</organism>
<gene>
    <name evidence="7" type="primary">flgH</name>
    <name evidence="9" type="ORF">FHS31_002624</name>
</gene>
<keyword evidence="6 7" id="KW-0998">Cell outer membrane</keyword>
<evidence type="ECO:0000256" key="6">
    <source>
        <dbReference type="ARBA" id="ARBA00023237"/>
    </source>
</evidence>
<comment type="similarity">
    <text evidence="2 7">Belongs to the FlgH family.</text>
</comment>
<evidence type="ECO:0000256" key="7">
    <source>
        <dbReference type="HAMAP-Rule" id="MF_00415"/>
    </source>
</evidence>
<evidence type="ECO:0000313" key="9">
    <source>
        <dbReference type="EMBL" id="NIJ08994.1"/>
    </source>
</evidence>
<comment type="caution">
    <text evidence="9">The sequence shown here is derived from an EMBL/GenBank/DDBJ whole genome shotgun (WGS) entry which is preliminary data.</text>
</comment>
<proteinExistence type="inferred from homology"/>
<keyword evidence="3" id="KW-0732">Signal</keyword>
<evidence type="ECO:0000313" key="10">
    <source>
        <dbReference type="Proteomes" id="UP000727456"/>
    </source>
</evidence>
<evidence type="ECO:0000256" key="4">
    <source>
        <dbReference type="ARBA" id="ARBA00023136"/>
    </source>
</evidence>
<feature type="region of interest" description="Disordered" evidence="8">
    <location>
        <begin position="102"/>
        <end position="122"/>
    </location>
</feature>
<protein>
    <recommendedName>
        <fullName evidence="7">Flagellar L-ring protein</fullName>
    </recommendedName>
    <alternativeName>
        <fullName evidence="7">Basal body L-ring protein</fullName>
    </alternativeName>
</protein>
<name>A0ABX0TTY9_9SPHN</name>
<keyword evidence="10" id="KW-1185">Reference proteome</keyword>
<dbReference type="Proteomes" id="UP000727456">
    <property type="component" value="Unassembled WGS sequence"/>
</dbReference>
<keyword evidence="4 7" id="KW-0472">Membrane</keyword>
<keyword evidence="9" id="KW-0969">Cilium</keyword>
<evidence type="ECO:0000256" key="5">
    <source>
        <dbReference type="ARBA" id="ARBA00023143"/>
    </source>
</evidence>
<keyword evidence="9" id="KW-0966">Cell projection</keyword>
<accession>A0ABX0TTY9</accession>
<dbReference type="HAMAP" id="MF_00415">
    <property type="entry name" value="FlgH"/>
    <property type="match status" value="1"/>
</dbReference>
<dbReference type="PANTHER" id="PTHR34933:SF1">
    <property type="entry name" value="FLAGELLAR L-RING PROTEIN"/>
    <property type="match status" value="1"/>
</dbReference>
<evidence type="ECO:0000256" key="1">
    <source>
        <dbReference type="ARBA" id="ARBA00002591"/>
    </source>
</evidence>
<sequence>MPTSSSEALSARIAIILGLAAGAAILALPAPAHARLFGKKTQEARIEYAPTPAPEMPAEAPADGAIYHASYGYAPLTSGTRAAHVGDIVTITLVEKTQALKSNSQTMDRSGSVSVTPPPTGPIATVLNKVNLNMGTGQKFGGKGDAAQSNQLTGNISVTVAAVYPNGTMLVRGQKQLTLNRGDEQIQISGLIRQSDIDFDNTVQSTRVADARINYTGKGEVARASTQGFLSRFFTRINPF</sequence>
<comment type="function">
    <text evidence="1 7">Assembles around the rod to form the L-ring and probably protects the motor/basal body from shearing forces during rotation.</text>
</comment>
<dbReference type="Pfam" id="PF02107">
    <property type="entry name" value="FlgH"/>
    <property type="match status" value="1"/>
</dbReference>
<dbReference type="RefSeq" id="WP_167074181.1">
    <property type="nucleotide sequence ID" value="NZ_JAAOZC010000007.1"/>
</dbReference>
<dbReference type="PRINTS" id="PR01008">
    <property type="entry name" value="FLGLRINGFLGH"/>
</dbReference>
<evidence type="ECO:0000256" key="2">
    <source>
        <dbReference type="ARBA" id="ARBA00006929"/>
    </source>
</evidence>
<dbReference type="PANTHER" id="PTHR34933">
    <property type="entry name" value="FLAGELLAR L-RING PROTEIN"/>
    <property type="match status" value="1"/>
</dbReference>
<reference evidence="9 10" key="1">
    <citation type="submission" date="2020-03" db="EMBL/GenBank/DDBJ databases">
        <title>Genomic Encyclopedia of Type Strains, Phase III (KMG-III): the genomes of soil and plant-associated and newly described type strains.</title>
        <authorList>
            <person name="Whitman W."/>
        </authorList>
    </citation>
    <scope>NUCLEOTIDE SEQUENCE [LARGE SCALE GENOMIC DNA]</scope>
    <source>
        <strain evidence="9 10">CECT 8804</strain>
    </source>
</reference>
<evidence type="ECO:0000256" key="3">
    <source>
        <dbReference type="ARBA" id="ARBA00022729"/>
    </source>
</evidence>
<comment type="subunit">
    <text evidence="7">The basal body constitutes a major portion of the flagellar organelle and consists of four rings (L,P,S, and M) mounted on a central rod.</text>
</comment>
<comment type="subcellular location">
    <subcellularLocation>
        <location evidence="7">Cell outer membrane</location>
    </subcellularLocation>
    <subcellularLocation>
        <location evidence="7">Bacterial flagellum basal body</location>
    </subcellularLocation>
</comment>
<feature type="compositionally biased region" description="Polar residues" evidence="8">
    <location>
        <begin position="102"/>
        <end position="115"/>
    </location>
</feature>
<evidence type="ECO:0000256" key="8">
    <source>
        <dbReference type="SAM" id="MobiDB-lite"/>
    </source>
</evidence>